<name>A0A0G1EG25_9BACT</name>
<accession>A0A0G1EG25</accession>
<dbReference type="EMBL" id="LCFA01000014">
    <property type="protein sequence ID" value="KKS81981.1"/>
    <property type="molecule type" value="Genomic_DNA"/>
</dbReference>
<organism evidence="1 2">
    <name type="scientific">Candidatus Wolfebacteria bacterium GW2011_GWC1_43_10</name>
    <dbReference type="NCBI Taxonomy" id="1619011"/>
    <lineage>
        <taxon>Bacteria</taxon>
        <taxon>Candidatus Wolfeibacteriota</taxon>
    </lineage>
</organism>
<evidence type="ECO:0000313" key="2">
    <source>
        <dbReference type="Proteomes" id="UP000034810"/>
    </source>
</evidence>
<evidence type="ECO:0000313" key="1">
    <source>
        <dbReference type="EMBL" id="KKS81981.1"/>
    </source>
</evidence>
<comment type="caution">
    <text evidence="1">The sequence shown here is derived from an EMBL/GenBank/DDBJ whole genome shotgun (WGS) entry which is preliminary data.</text>
</comment>
<dbReference type="AlphaFoldDB" id="A0A0G1EG25"/>
<sequence length="149" mass="17216">MSKESFENKVVDTQGIKEGTNLENSYQRYLELGGIINEKDYQSALDRMSKTRTLDRKDPQVRTRIRRVSGIARHVGIEINNSEDVLDPKIVLYEILRSDTQPKDVKYHHSQMSDEPIFGEVLRILGDADSLDKLIKAYPNISFKYKRGE</sequence>
<dbReference type="Proteomes" id="UP000034810">
    <property type="component" value="Unassembled WGS sequence"/>
</dbReference>
<proteinExistence type="predicted"/>
<reference evidence="1 2" key="1">
    <citation type="journal article" date="2015" name="Nature">
        <title>rRNA introns, odd ribosomes, and small enigmatic genomes across a large radiation of phyla.</title>
        <authorList>
            <person name="Brown C.T."/>
            <person name="Hug L.A."/>
            <person name="Thomas B.C."/>
            <person name="Sharon I."/>
            <person name="Castelle C.J."/>
            <person name="Singh A."/>
            <person name="Wilkins M.J."/>
            <person name="Williams K.H."/>
            <person name="Banfield J.F."/>
        </authorList>
    </citation>
    <scope>NUCLEOTIDE SEQUENCE [LARGE SCALE GENOMIC DNA]</scope>
</reference>
<gene>
    <name evidence="1" type="ORF">UV58_C0014G0027</name>
</gene>
<protein>
    <submittedName>
        <fullName evidence="1">Uncharacterized protein</fullName>
    </submittedName>
</protein>